<name>A0ABY6JAA5_9ENTR</name>
<dbReference type="RefSeq" id="WP_264384425.1">
    <property type="nucleotide sequence ID" value="NZ_CP074352.1"/>
</dbReference>
<protein>
    <recommendedName>
        <fullName evidence="4">DUF2593 family protein</fullName>
    </recommendedName>
</protein>
<reference evidence="2 3" key="1">
    <citation type="submission" date="2021-05" db="EMBL/GenBank/DDBJ databases">
        <title>Isolation, identification, and the growth promoting effects of Pantoea dispersa strain YSD J2 from the aboveground leaves of Cyperus esculentus L.Var. Sativus.</title>
        <authorList>
            <person name="Wang S."/>
            <person name="Tang X.M."/>
            <person name="Huang Y.N."/>
        </authorList>
    </citation>
    <scope>NUCLEOTIDE SEQUENCE [LARGE SCALE GENOMIC DNA]</scope>
    <source>
        <strain evidence="3">YSD YN2</strain>
    </source>
</reference>
<dbReference type="EMBL" id="CP074352">
    <property type="protein sequence ID" value="UYU30763.1"/>
    <property type="molecule type" value="Genomic_DNA"/>
</dbReference>
<keyword evidence="1" id="KW-1133">Transmembrane helix</keyword>
<evidence type="ECO:0000313" key="2">
    <source>
        <dbReference type="EMBL" id="UYU30763.1"/>
    </source>
</evidence>
<feature type="transmembrane region" description="Helical" evidence="1">
    <location>
        <begin position="127"/>
        <end position="147"/>
    </location>
</feature>
<feature type="transmembrane region" description="Helical" evidence="1">
    <location>
        <begin position="76"/>
        <end position="97"/>
    </location>
</feature>
<feature type="transmembrane region" description="Helical" evidence="1">
    <location>
        <begin position="43"/>
        <end position="64"/>
    </location>
</feature>
<organism evidence="2 3">
    <name type="scientific">Siccibacter colletis</name>
    <dbReference type="NCBI Taxonomy" id="1505757"/>
    <lineage>
        <taxon>Bacteria</taxon>
        <taxon>Pseudomonadati</taxon>
        <taxon>Pseudomonadota</taxon>
        <taxon>Gammaproteobacteria</taxon>
        <taxon>Enterobacterales</taxon>
        <taxon>Enterobacteriaceae</taxon>
        <taxon>Siccibacter</taxon>
    </lineage>
</organism>
<keyword evidence="1" id="KW-0812">Transmembrane</keyword>
<keyword evidence="1" id="KW-0472">Membrane</keyword>
<evidence type="ECO:0000313" key="3">
    <source>
        <dbReference type="Proteomes" id="UP001156318"/>
    </source>
</evidence>
<sequence>MMNSALTATLLVIMWLIIGYHIDNLVIGCYFQGYPLVIRDIHWAMIKPLFNSAAFGMYIAGEYYLLRRKRFYPVSLISQAGLLLARLMTLSVMLFLYRYVDPLMRNNEVAAAEVAISADDIDFYRCYILAMVIPPFMLYLRATLSYAPDHPRR</sequence>
<proteinExistence type="predicted"/>
<accession>A0ABY6JAA5</accession>
<dbReference type="Proteomes" id="UP001156318">
    <property type="component" value="Chromosome"/>
</dbReference>
<evidence type="ECO:0008006" key="4">
    <source>
        <dbReference type="Google" id="ProtNLM"/>
    </source>
</evidence>
<gene>
    <name evidence="2" type="ORF">KFZ77_12905</name>
</gene>
<keyword evidence="3" id="KW-1185">Reference proteome</keyword>
<evidence type="ECO:0000256" key="1">
    <source>
        <dbReference type="SAM" id="Phobius"/>
    </source>
</evidence>